<keyword evidence="3" id="KW-1185">Reference proteome</keyword>
<evidence type="ECO:0000313" key="3">
    <source>
        <dbReference type="Proteomes" id="UP000306585"/>
    </source>
</evidence>
<feature type="region of interest" description="Disordered" evidence="1">
    <location>
        <begin position="1"/>
        <end position="27"/>
    </location>
</feature>
<feature type="compositionally biased region" description="Basic and acidic residues" evidence="1">
    <location>
        <begin position="1"/>
        <end position="22"/>
    </location>
</feature>
<comment type="caution">
    <text evidence="2">The sequence shown here is derived from an EMBL/GenBank/DDBJ whole genome shotgun (WGS) entry which is preliminary data.</text>
</comment>
<protein>
    <submittedName>
        <fullName evidence="2">Uncharacterized protein</fullName>
    </submittedName>
</protein>
<proteinExistence type="predicted"/>
<organism evidence="2 3">
    <name type="scientific">Mariprofundus erugo</name>
    <dbReference type="NCBI Taxonomy" id="2528639"/>
    <lineage>
        <taxon>Bacteria</taxon>
        <taxon>Pseudomonadati</taxon>
        <taxon>Pseudomonadota</taxon>
        <taxon>Candidatius Mariprofundia</taxon>
        <taxon>Mariprofundales</taxon>
        <taxon>Mariprofundaceae</taxon>
        <taxon>Mariprofundus</taxon>
    </lineage>
</organism>
<gene>
    <name evidence="2" type="ORF">FEF65_06720</name>
</gene>
<reference evidence="2 3" key="1">
    <citation type="journal article" date="2019" name="Appl. Environ. Microbiol.">
        <title>Environmental Evidence and Genomic Insight of Iron-oxidizing Bacteria Preference Towards More Corrosion Resistant Stainless Steel at Higher Salinities.</title>
        <authorList>
            <person name="Garrison C.E."/>
            <person name="Price K.A."/>
            <person name="Field E.K."/>
        </authorList>
    </citation>
    <scope>NUCLEOTIDE SEQUENCE [LARGE SCALE GENOMIC DNA]</scope>
    <source>
        <strain evidence="2 3">P3</strain>
    </source>
</reference>
<evidence type="ECO:0000256" key="1">
    <source>
        <dbReference type="SAM" id="MobiDB-lite"/>
    </source>
</evidence>
<evidence type="ECO:0000313" key="2">
    <source>
        <dbReference type="EMBL" id="TLS67600.1"/>
    </source>
</evidence>
<sequence>MRDEPKKVHRESPKTGAGKEEWMPLDSPPYRFAEQSDSLQKQAADAAAVVNGSHEGIRRTKISGAAFFHPFLYR</sequence>
<dbReference type="Proteomes" id="UP000306585">
    <property type="component" value="Unassembled WGS sequence"/>
</dbReference>
<name>A0A5R9GNN0_9PROT</name>
<dbReference type="AlphaFoldDB" id="A0A5R9GNN0"/>
<dbReference type="EMBL" id="VBRY01000005">
    <property type="protein sequence ID" value="TLS67600.1"/>
    <property type="molecule type" value="Genomic_DNA"/>
</dbReference>
<accession>A0A5R9GNN0</accession>